<dbReference type="InterPro" id="IPR004358">
    <property type="entry name" value="Sig_transdc_His_kin-like_C"/>
</dbReference>
<evidence type="ECO:0000256" key="7">
    <source>
        <dbReference type="ARBA" id="ARBA00022485"/>
    </source>
</evidence>
<dbReference type="InterPro" id="IPR011712">
    <property type="entry name" value="Sig_transdc_His_kin_sub3_dim/P"/>
</dbReference>
<dbReference type="CDD" id="cd16917">
    <property type="entry name" value="HATPase_UhpB-NarQ-NarX-like"/>
    <property type="match status" value="1"/>
</dbReference>
<dbReference type="GO" id="GO:0000155">
    <property type="term" value="F:phosphorelay sensor kinase activity"/>
    <property type="evidence" value="ECO:0007669"/>
    <property type="project" value="InterPro"/>
</dbReference>
<evidence type="ECO:0000256" key="15">
    <source>
        <dbReference type="ARBA" id="ARBA00023014"/>
    </source>
</evidence>
<protein>
    <recommendedName>
        <fullName evidence="6">Oxygen sensor histidine kinase NreB</fullName>
        <ecNumber evidence="5">2.7.13.3</ecNumber>
    </recommendedName>
    <alternativeName>
        <fullName evidence="17">Nitrogen regulation protein B</fullName>
    </alternativeName>
</protein>
<dbReference type="Pfam" id="PF00672">
    <property type="entry name" value="HAMP"/>
    <property type="match status" value="1"/>
</dbReference>
<reference evidence="22" key="1">
    <citation type="submission" date="2017-06" db="EMBL/GenBank/DDBJ databases">
        <authorList>
            <person name="Varghese N."/>
            <person name="Submissions S."/>
        </authorList>
    </citation>
    <scope>NUCLEOTIDE SEQUENCE [LARGE SCALE GENOMIC DNA]</scope>
    <source>
        <strain evidence="22">Ca-68</strain>
    </source>
</reference>
<keyword evidence="18" id="KW-0472">Membrane</keyword>
<dbReference type="PROSITE" id="PS50109">
    <property type="entry name" value="HIS_KIN"/>
    <property type="match status" value="1"/>
</dbReference>
<dbReference type="InterPro" id="IPR005467">
    <property type="entry name" value="His_kinase_dom"/>
</dbReference>
<dbReference type="SMART" id="SM00387">
    <property type="entry name" value="HATPase_c"/>
    <property type="match status" value="1"/>
</dbReference>
<proteinExistence type="predicted"/>
<dbReference type="PRINTS" id="PR00344">
    <property type="entry name" value="BCTRLSENSOR"/>
</dbReference>
<name>A0A238Z036_9PROT</name>
<dbReference type="Gene3D" id="3.30.565.10">
    <property type="entry name" value="Histidine kinase-like ATPase, C-terminal domain"/>
    <property type="match status" value="1"/>
</dbReference>
<evidence type="ECO:0000256" key="14">
    <source>
        <dbReference type="ARBA" id="ARBA00023012"/>
    </source>
</evidence>
<keyword evidence="18" id="KW-0812">Transmembrane</keyword>
<comment type="subcellular location">
    <subcellularLocation>
        <location evidence="4">Cytoplasm</location>
    </subcellularLocation>
    <subcellularLocation>
        <location evidence="3">Membrane</location>
    </subcellularLocation>
</comment>
<dbReference type="Gene3D" id="1.20.5.1930">
    <property type="match status" value="1"/>
</dbReference>
<evidence type="ECO:0000313" key="22">
    <source>
        <dbReference type="Proteomes" id="UP000198305"/>
    </source>
</evidence>
<evidence type="ECO:0000256" key="13">
    <source>
        <dbReference type="ARBA" id="ARBA00023004"/>
    </source>
</evidence>
<keyword evidence="9" id="KW-0597">Phosphoprotein</keyword>
<evidence type="ECO:0000256" key="4">
    <source>
        <dbReference type="ARBA" id="ARBA00004496"/>
    </source>
</evidence>
<evidence type="ECO:0000256" key="5">
    <source>
        <dbReference type="ARBA" id="ARBA00012438"/>
    </source>
</evidence>
<dbReference type="PANTHER" id="PTHR24421:SF58">
    <property type="entry name" value="SIGNAL TRANSDUCTION HISTIDINE-PROTEIN KINASE_PHOSPHATASE UHPB"/>
    <property type="match status" value="1"/>
</dbReference>
<evidence type="ECO:0000256" key="11">
    <source>
        <dbReference type="ARBA" id="ARBA00022723"/>
    </source>
</evidence>
<accession>A0A238Z036</accession>
<dbReference type="EMBL" id="FZOA01000003">
    <property type="protein sequence ID" value="SNR76785.1"/>
    <property type="molecule type" value="Genomic_DNA"/>
</dbReference>
<keyword evidence="22" id="KW-1185">Reference proteome</keyword>
<dbReference type="InterPro" id="IPR003594">
    <property type="entry name" value="HATPase_dom"/>
</dbReference>
<dbReference type="GO" id="GO:0046983">
    <property type="term" value="F:protein dimerization activity"/>
    <property type="evidence" value="ECO:0007669"/>
    <property type="project" value="InterPro"/>
</dbReference>
<keyword evidence="8" id="KW-0963">Cytoplasm</keyword>
<evidence type="ECO:0000259" key="19">
    <source>
        <dbReference type="PROSITE" id="PS50109"/>
    </source>
</evidence>
<comment type="function">
    <text evidence="16">Member of the two-component regulatory system NreB/NreC involved in the control of dissimilatory nitrate/nitrite reduction in response to oxygen. NreB functions as a direct oxygen sensor histidine kinase which is autophosphorylated, in the absence of oxygen, probably at the conserved histidine residue, and transfers its phosphate group probably to a conserved aspartate residue of NreC. NreB/NreC activates the expression of the nitrate (narGHJI) and nitrite (nir) reductase operons, as well as the putative nitrate transporter gene narT.</text>
</comment>
<keyword evidence="13" id="KW-0408">Iron</keyword>
<dbReference type="GO" id="GO:0005737">
    <property type="term" value="C:cytoplasm"/>
    <property type="evidence" value="ECO:0007669"/>
    <property type="project" value="UniProtKB-SubCell"/>
</dbReference>
<gene>
    <name evidence="21" type="ORF">SAMN05192560_0983</name>
</gene>
<keyword evidence="11" id="KW-0479">Metal-binding</keyword>
<evidence type="ECO:0000256" key="16">
    <source>
        <dbReference type="ARBA" id="ARBA00024827"/>
    </source>
</evidence>
<dbReference type="CDD" id="cd06225">
    <property type="entry name" value="HAMP"/>
    <property type="match status" value="1"/>
</dbReference>
<dbReference type="GO" id="GO:0016020">
    <property type="term" value="C:membrane"/>
    <property type="evidence" value="ECO:0007669"/>
    <property type="project" value="UniProtKB-SubCell"/>
</dbReference>
<evidence type="ECO:0000259" key="20">
    <source>
        <dbReference type="PROSITE" id="PS50885"/>
    </source>
</evidence>
<dbReference type="InterPro" id="IPR036890">
    <property type="entry name" value="HATPase_C_sf"/>
</dbReference>
<dbReference type="SUPFAM" id="SSF55874">
    <property type="entry name" value="ATPase domain of HSP90 chaperone/DNA topoisomerase II/histidine kinase"/>
    <property type="match status" value="1"/>
</dbReference>
<comment type="cofactor">
    <cofactor evidence="2">
        <name>[4Fe-4S] cluster</name>
        <dbReference type="ChEBI" id="CHEBI:49883"/>
    </cofactor>
</comment>
<dbReference type="SMART" id="SM00304">
    <property type="entry name" value="HAMP"/>
    <property type="match status" value="1"/>
</dbReference>
<comment type="catalytic activity">
    <reaction evidence="1">
        <text>ATP + protein L-histidine = ADP + protein N-phospho-L-histidine.</text>
        <dbReference type="EC" id="2.7.13.3"/>
    </reaction>
</comment>
<organism evidence="21 22">
    <name type="scientific">Methylobacillus rhizosphaerae</name>
    <dbReference type="NCBI Taxonomy" id="551994"/>
    <lineage>
        <taxon>Bacteria</taxon>
        <taxon>Pseudomonadati</taxon>
        <taxon>Pseudomonadota</taxon>
        <taxon>Betaproteobacteria</taxon>
        <taxon>Nitrosomonadales</taxon>
        <taxon>Methylophilaceae</taxon>
        <taxon>Methylobacillus</taxon>
    </lineage>
</organism>
<dbReference type="GO" id="GO:0051539">
    <property type="term" value="F:4 iron, 4 sulfur cluster binding"/>
    <property type="evidence" value="ECO:0007669"/>
    <property type="project" value="UniProtKB-KW"/>
</dbReference>
<evidence type="ECO:0000256" key="6">
    <source>
        <dbReference type="ARBA" id="ARBA00017322"/>
    </source>
</evidence>
<evidence type="ECO:0000256" key="9">
    <source>
        <dbReference type="ARBA" id="ARBA00022553"/>
    </source>
</evidence>
<dbReference type="InterPro" id="IPR003660">
    <property type="entry name" value="HAMP_dom"/>
</dbReference>
<evidence type="ECO:0000256" key="8">
    <source>
        <dbReference type="ARBA" id="ARBA00022490"/>
    </source>
</evidence>
<keyword evidence="15" id="KW-0411">Iron-sulfur</keyword>
<feature type="transmembrane region" description="Helical" evidence="18">
    <location>
        <begin position="158"/>
        <end position="180"/>
    </location>
</feature>
<keyword evidence="12 21" id="KW-0418">Kinase</keyword>
<dbReference type="OrthoDB" id="9813412at2"/>
<dbReference type="PANTHER" id="PTHR24421">
    <property type="entry name" value="NITRATE/NITRITE SENSOR PROTEIN NARX-RELATED"/>
    <property type="match status" value="1"/>
</dbReference>
<evidence type="ECO:0000256" key="10">
    <source>
        <dbReference type="ARBA" id="ARBA00022679"/>
    </source>
</evidence>
<evidence type="ECO:0000313" key="21">
    <source>
        <dbReference type="EMBL" id="SNR76785.1"/>
    </source>
</evidence>
<dbReference type="Pfam" id="PF02518">
    <property type="entry name" value="HATPase_c"/>
    <property type="match status" value="1"/>
</dbReference>
<dbReference type="AlphaFoldDB" id="A0A238Z036"/>
<feature type="domain" description="HAMP" evidence="20">
    <location>
        <begin position="181"/>
        <end position="233"/>
    </location>
</feature>
<keyword evidence="7" id="KW-0004">4Fe-4S</keyword>
<dbReference type="Proteomes" id="UP000198305">
    <property type="component" value="Unassembled WGS sequence"/>
</dbReference>
<dbReference type="GO" id="GO:0046872">
    <property type="term" value="F:metal ion binding"/>
    <property type="evidence" value="ECO:0007669"/>
    <property type="project" value="UniProtKB-KW"/>
</dbReference>
<dbReference type="Gene3D" id="6.10.340.10">
    <property type="match status" value="1"/>
</dbReference>
<keyword evidence="14" id="KW-0902">Two-component regulatory system</keyword>
<evidence type="ECO:0000256" key="18">
    <source>
        <dbReference type="SAM" id="Phobius"/>
    </source>
</evidence>
<dbReference type="Pfam" id="PF07730">
    <property type="entry name" value="HisKA_3"/>
    <property type="match status" value="1"/>
</dbReference>
<evidence type="ECO:0000256" key="1">
    <source>
        <dbReference type="ARBA" id="ARBA00000085"/>
    </source>
</evidence>
<evidence type="ECO:0000256" key="2">
    <source>
        <dbReference type="ARBA" id="ARBA00001966"/>
    </source>
</evidence>
<feature type="domain" description="Histidine kinase" evidence="19">
    <location>
        <begin position="256"/>
        <end position="446"/>
    </location>
</feature>
<dbReference type="EC" id="2.7.13.3" evidence="5"/>
<keyword evidence="10" id="KW-0808">Transferase</keyword>
<keyword evidence="18" id="KW-1133">Transmembrane helix</keyword>
<evidence type="ECO:0000256" key="12">
    <source>
        <dbReference type="ARBA" id="ARBA00022777"/>
    </source>
</evidence>
<evidence type="ECO:0000256" key="3">
    <source>
        <dbReference type="ARBA" id="ARBA00004370"/>
    </source>
</evidence>
<dbReference type="InterPro" id="IPR050482">
    <property type="entry name" value="Sensor_HK_TwoCompSys"/>
</dbReference>
<sequence>MNLKLRLNLIITLLLASVLLLAAVLMVHNARDDVRAEVQSTATLAMHLLDAEILHYTSDFGWMREAEGQNSNSIFRLHSLGNVRHLRIEFFDAQGRLRDSNIEAEHQLSSSWLIQAMDLLSPAMPEIRRKIFANGRMIGELVVTPDPSYEIQEVLGDILSLLMLVAIFFVAVNALVYWAVGRAMRPVDSVMTALNELEQGNLKARLPEFELPELTGISRKFNAMAETLEKSIHNNHKLTQQMIRLQEDERKNLARDLHDEIGQYLTAVHVDASAIINAKDIEGAKDSAQAISVVARQMMDIVHDMLQRLRPSGLDAFGLATAVTDLVNTWKQRNRKVQVNLDIPDNLDHVQDETMAVAVYRIVQECLTNITRHAHANQVDIRIYIVDAMLSIEVTDDGRGFNMTQLPSGFGLAGMRERVEGLGGRFSLESALAAGARIRVELPLQESSKETQ</sequence>
<evidence type="ECO:0000256" key="17">
    <source>
        <dbReference type="ARBA" id="ARBA00030800"/>
    </source>
</evidence>
<dbReference type="PROSITE" id="PS50885">
    <property type="entry name" value="HAMP"/>
    <property type="match status" value="1"/>
</dbReference>